<dbReference type="InterPro" id="IPR000878">
    <property type="entry name" value="4pyrrol_Mease"/>
</dbReference>
<dbReference type="AlphaFoldDB" id="A0A1W1BU60"/>
<dbReference type="PANTHER" id="PTHR45790">
    <property type="entry name" value="SIROHEME SYNTHASE-RELATED"/>
    <property type="match status" value="1"/>
</dbReference>
<evidence type="ECO:0000256" key="1">
    <source>
        <dbReference type="ARBA" id="ARBA00012162"/>
    </source>
</evidence>
<dbReference type="NCBIfam" id="NF004790">
    <property type="entry name" value="PRK06136.1"/>
    <property type="match status" value="1"/>
</dbReference>
<dbReference type="SUPFAM" id="SSF53790">
    <property type="entry name" value="Tetrapyrrole methylase"/>
    <property type="match status" value="1"/>
</dbReference>
<reference evidence="7" key="1">
    <citation type="submission" date="2016-10" db="EMBL/GenBank/DDBJ databases">
        <authorList>
            <person name="de Groot N.N."/>
        </authorList>
    </citation>
    <scope>NUCLEOTIDE SEQUENCE</scope>
</reference>
<dbReference type="GO" id="GO:0004851">
    <property type="term" value="F:uroporphyrin-III C-methyltransferase activity"/>
    <property type="evidence" value="ECO:0007669"/>
    <property type="project" value="UniProtKB-EC"/>
</dbReference>
<evidence type="ECO:0000256" key="4">
    <source>
        <dbReference type="ARBA" id="ARBA00022691"/>
    </source>
</evidence>
<dbReference type="PANTHER" id="PTHR45790:SF3">
    <property type="entry name" value="S-ADENOSYL-L-METHIONINE-DEPENDENT UROPORPHYRINOGEN III METHYLTRANSFERASE, CHLOROPLASTIC"/>
    <property type="match status" value="1"/>
</dbReference>
<dbReference type="InterPro" id="IPR014776">
    <property type="entry name" value="4pyrrole_Mease_sub2"/>
</dbReference>
<dbReference type="GO" id="GO:0019354">
    <property type="term" value="P:siroheme biosynthetic process"/>
    <property type="evidence" value="ECO:0007669"/>
    <property type="project" value="InterPro"/>
</dbReference>
<dbReference type="Gene3D" id="3.40.1010.10">
    <property type="entry name" value="Cobalt-precorrin-4 Transmethylase, Domain 1"/>
    <property type="match status" value="1"/>
</dbReference>
<gene>
    <name evidence="7" type="ORF">MNB_SM-7-470</name>
</gene>
<protein>
    <recommendedName>
        <fullName evidence="1">uroporphyrinogen-III C-methyltransferase</fullName>
        <ecNumber evidence="1">2.1.1.107</ecNumber>
    </recommendedName>
</protein>
<keyword evidence="3 7" id="KW-0808">Transferase</keyword>
<dbReference type="CDD" id="cd11642">
    <property type="entry name" value="SUMT"/>
    <property type="match status" value="1"/>
</dbReference>
<dbReference type="FunFam" id="3.30.950.10:FF:000001">
    <property type="entry name" value="Siroheme synthase"/>
    <property type="match status" value="1"/>
</dbReference>
<sequence>MGKVYLTGAGPGDIELLTLKALRVVREADVIIYDRLANPDILKEAKDGCEFIYVGKEDGRHTLPQEQINEVIYDSALKYETVVRLKGGDPLVFGRGGEEGRYLKERGIEFEFIPGITSAISVPAYAGIPVTHRGIAVSFRVVTGHETPNKETSQVDWESLGSDETVVFLMGLHNLKNIANNLIRVGRDTTTPCAVISKGTTKEQRTVVGTLEDIYEKVKEAKLPTPALIVVGEVVKLREDLAWFSNN</sequence>
<keyword evidence="5" id="KW-0627">Porphyrin biosynthesis</keyword>
<dbReference type="Gene3D" id="3.30.950.10">
    <property type="entry name" value="Methyltransferase, Cobalt-precorrin-4 Transmethylase, Domain 2"/>
    <property type="match status" value="1"/>
</dbReference>
<keyword evidence="4" id="KW-0949">S-adenosyl-L-methionine</keyword>
<organism evidence="7">
    <name type="scientific">hydrothermal vent metagenome</name>
    <dbReference type="NCBI Taxonomy" id="652676"/>
    <lineage>
        <taxon>unclassified sequences</taxon>
        <taxon>metagenomes</taxon>
        <taxon>ecological metagenomes</taxon>
    </lineage>
</organism>
<name>A0A1W1BU60_9ZZZZ</name>
<dbReference type="Pfam" id="PF00590">
    <property type="entry name" value="TP_methylase"/>
    <property type="match status" value="1"/>
</dbReference>
<feature type="domain" description="Tetrapyrrole methylase" evidence="6">
    <location>
        <begin position="3"/>
        <end position="214"/>
    </location>
</feature>
<accession>A0A1W1BU60</accession>
<proteinExistence type="predicted"/>
<keyword evidence="2 7" id="KW-0489">Methyltransferase</keyword>
<evidence type="ECO:0000256" key="3">
    <source>
        <dbReference type="ARBA" id="ARBA00022679"/>
    </source>
</evidence>
<dbReference type="InterPro" id="IPR035996">
    <property type="entry name" value="4pyrrol_Methylase_sf"/>
</dbReference>
<dbReference type="InterPro" id="IPR050161">
    <property type="entry name" value="Siro_Cobalamin_biosynth"/>
</dbReference>
<dbReference type="FunFam" id="3.40.1010.10:FF:000001">
    <property type="entry name" value="Siroheme synthase"/>
    <property type="match status" value="1"/>
</dbReference>
<evidence type="ECO:0000313" key="7">
    <source>
        <dbReference type="EMBL" id="SFV57015.1"/>
    </source>
</evidence>
<evidence type="ECO:0000256" key="5">
    <source>
        <dbReference type="ARBA" id="ARBA00023244"/>
    </source>
</evidence>
<evidence type="ECO:0000256" key="2">
    <source>
        <dbReference type="ARBA" id="ARBA00022603"/>
    </source>
</evidence>
<dbReference type="EMBL" id="FPHB01000038">
    <property type="protein sequence ID" value="SFV57015.1"/>
    <property type="molecule type" value="Genomic_DNA"/>
</dbReference>
<dbReference type="EC" id="2.1.1.107" evidence="1"/>
<dbReference type="GO" id="GO:0032259">
    <property type="term" value="P:methylation"/>
    <property type="evidence" value="ECO:0007669"/>
    <property type="project" value="UniProtKB-KW"/>
</dbReference>
<dbReference type="InterPro" id="IPR014777">
    <property type="entry name" value="4pyrrole_Mease_sub1"/>
</dbReference>
<dbReference type="InterPro" id="IPR006366">
    <property type="entry name" value="CobA/CysG_C"/>
</dbReference>
<evidence type="ECO:0000259" key="6">
    <source>
        <dbReference type="Pfam" id="PF00590"/>
    </source>
</evidence>
<dbReference type="NCBIfam" id="TIGR01469">
    <property type="entry name" value="cobA_cysG_Cterm"/>
    <property type="match status" value="1"/>
</dbReference>